<gene>
    <name evidence="2" type="ORF">CLHOM_28530</name>
</gene>
<evidence type="ECO:0000313" key="3">
    <source>
        <dbReference type="Proteomes" id="UP000037043"/>
    </source>
</evidence>
<accession>A0A0L6Z766</accession>
<feature type="transmembrane region" description="Helical" evidence="1">
    <location>
        <begin position="28"/>
        <end position="49"/>
    </location>
</feature>
<dbReference type="Proteomes" id="UP000037043">
    <property type="component" value="Unassembled WGS sequence"/>
</dbReference>
<proteinExistence type="predicted"/>
<name>A0A0L6Z766_9CLOT</name>
<organism evidence="2 3">
    <name type="scientific">Clostridium homopropionicum DSM 5847</name>
    <dbReference type="NCBI Taxonomy" id="1121318"/>
    <lineage>
        <taxon>Bacteria</taxon>
        <taxon>Bacillati</taxon>
        <taxon>Bacillota</taxon>
        <taxon>Clostridia</taxon>
        <taxon>Eubacteriales</taxon>
        <taxon>Clostridiaceae</taxon>
        <taxon>Clostridium</taxon>
    </lineage>
</organism>
<keyword evidence="3" id="KW-1185">Reference proteome</keyword>
<dbReference type="EMBL" id="LHUR01000033">
    <property type="protein sequence ID" value="KOA18805.1"/>
    <property type="molecule type" value="Genomic_DNA"/>
</dbReference>
<keyword evidence="1" id="KW-0472">Membrane</keyword>
<protein>
    <submittedName>
        <fullName evidence="2">Uncharacterized protein</fullName>
    </submittedName>
</protein>
<dbReference type="STRING" id="36844.SAMN04488501_11612"/>
<dbReference type="RefSeq" id="WP_052222330.1">
    <property type="nucleotide sequence ID" value="NZ_LHUR01000033.1"/>
</dbReference>
<reference evidence="3" key="1">
    <citation type="submission" date="2015-08" db="EMBL/GenBank/DDBJ databases">
        <title>Genome sequence of the strict anaerobe Clostridium homopropionicum LuHBu1 (DSM 5847T).</title>
        <authorList>
            <person name="Poehlein A."/>
            <person name="Beck M."/>
            <person name="Schiel-Bengelsdorf B."/>
            <person name="Bengelsdorf F.R."/>
            <person name="Daniel R."/>
            <person name="Duerre P."/>
        </authorList>
    </citation>
    <scope>NUCLEOTIDE SEQUENCE [LARGE SCALE GENOMIC DNA]</scope>
    <source>
        <strain evidence="3">DSM 5847</strain>
    </source>
</reference>
<sequence>MILIIIYLIAGISQIVILYKKNLAKEMIVSIVFTIMLIAISVGIYIEIIPRNIAIILYRSISKKL</sequence>
<comment type="caution">
    <text evidence="2">The sequence shown here is derived from an EMBL/GenBank/DDBJ whole genome shotgun (WGS) entry which is preliminary data.</text>
</comment>
<keyword evidence="1" id="KW-1133">Transmembrane helix</keyword>
<dbReference type="AlphaFoldDB" id="A0A0L6Z766"/>
<keyword evidence="1" id="KW-0812">Transmembrane</keyword>
<evidence type="ECO:0000313" key="2">
    <source>
        <dbReference type="EMBL" id="KOA18805.1"/>
    </source>
</evidence>
<dbReference type="PATRIC" id="fig|1121318.3.peg.2860"/>
<evidence type="ECO:0000256" key="1">
    <source>
        <dbReference type="SAM" id="Phobius"/>
    </source>
</evidence>